<dbReference type="SUPFAM" id="SSF81345">
    <property type="entry name" value="ABC transporter involved in vitamin B12 uptake, BtuC"/>
    <property type="match status" value="1"/>
</dbReference>
<evidence type="ECO:0000256" key="8">
    <source>
        <dbReference type="SAM" id="Phobius"/>
    </source>
</evidence>
<keyword evidence="4" id="KW-1003">Cell membrane</keyword>
<dbReference type="InterPro" id="IPR037294">
    <property type="entry name" value="ABC_BtuC-like"/>
</dbReference>
<evidence type="ECO:0000313" key="10">
    <source>
        <dbReference type="Proteomes" id="UP001144396"/>
    </source>
</evidence>
<feature type="transmembrane region" description="Helical" evidence="8">
    <location>
        <begin position="116"/>
        <end position="134"/>
    </location>
</feature>
<keyword evidence="6 8" id="KW-1133">Transmembrane helix</keyword>
<evidence type="ECO:0000256" key="7">
    <source>
        <dbReference type="ARBA" id="ARBA00023136"/>
    </source>
</evidence>
<accession>A0A9W6FN10</accession>
<gene>
    <name evidence="9" type="ORF">ARHIZOSPH14_02530</name>
</gene>
<evidence type="ECO:0000313" key="9">
    <source>
        <dbReference type="EMBL" id="GLI26011.1"/>
    </source>
</evidence>
<evidence type="ECO:0000256" key="4">
    <source>
        <dbReference type="ARBA" id="ARBA00022475"/>
    </source>
</evidence>
<dbReference type="Gene3D" id="1.10.3470.10">
    <property type="entry name" value="ABC transporter involved in vitamin B12 uptake, BtuC"/>
    <property type="match status" value="1"/>
</dbReference>
<evidence type="ECO:0000256" key="2">
    <source>
        <dbReference type="ARBA" id="ARBA00007935"/>
    </source>
</evidence>
<dbReference type="CDD" id="cd06550">
    <property type="entry name" value="TM_ABC_iron-siderophores_like"/>
    <property type="match status" value="1"/>
</dbReference>
<feature type="transmembrane region" description="Helical" evidence="8">
    <location>
        <begin position="261"/>
        <end position="286"/>
    </location>
</feature>
<feature type="transmembrane region" description="Helical" evidence="8">
    <location>
        <begin position="86"/>
        <end position="104"/>
    </location>
</feature>
<evidence type="ECO:0000256" key="3">
    <source>
        <dbReference type="ARBA" id="ARBA00022448"/>
    </source>
</evidence>
<feature type="transmembrane region" description="Helical" evidence="8">
    <location>
        <begin position="141"/>
        <end position="161"/>
    </location>
</feature>
<dbReference type="InterPro" id="IPR000522">
    <property type="entry name" value="ABC_transptr_permease_BtuC"/>
</dbReference>
<keyword evidence="3" id="KW-0813">Transport</keyword>
<reference evidence="9" key="1">
    <citation type="submission" date="2022-12" db="EMBL/GenBank/DDBJ databases">
        <title>Reference genome sequencing for broad-spectrum identification of bacterial and archaeal isolates by mass spectrometry.</title>
        <authorList>
            <person name="Sekiguchi Y."/>
            <person name="Tourlousse D.M."/>
        </authorList>
    </citation>
    <scope>NUCLEOTIDE SEQUENCE</scope>
    <source>
        <strain evidence="9">14</strain>
    </source>
</reference>
<comment type="similarity">
    <text evidence="2">Belongs to the binding-protein-dependent transport system permease family. FecCD subfamily.</text>
</comment>
<evidence type="ECO:0000256" key="1">
    <source>
        <dbReference type="ARBA" id="ARBA00004651"/>
    </source>
</evidence>
<dbReference type="GO" id="GO:0005886">
    <property type="term" value="C:plasma membrane"/>
    <property type="evidence" value="ECO:0007669"/>
    <property type="project" value="UniProtKB-SubCell"/>
</dbReference>
<evidence type="ECO:0000256" key="6">
    <source>
        <dbReference type="ARBA" id="ARBA00022989"/>
    </source>
</evidence>
<dbReference type="EMBL" id="BSDP01000001">
    <property type="protein sequence ID" value="GLI26011.1"/>
    <property type="molecule type" value="Genomic_DNA"/>
</dbReference>
<feature type="transmembrane region" description="Helical" evidence="8">
    <location>
        <begin position="167"/>
        <end position="190"/>
    </location>
</feature>
<keyword evidence="5 8" id="KW-0812">Transmembrane</keyword>
<keyword evidence="7 8" id="KW-0472">Membrane</keyword>
<dbReference type="PANTHER" id="PTHR30472">
    <property type="entry name" value="FERRIC ENTEROBACTIN TRANSPORT SYSTEM PERMEASE PROTEIN"/>
    <property type="match status" value="1"/>
</dbReference>
<dbReference type="PANTHER" id="PTHR30472:SF24">
    <property type="entry name" value="FERRIC ENTEROBACTIN TRANSPORT SYSTEM PERMEASE PROTEIN FEPG"/>
    <property type="match status" value="1"/>
</dbReference>
<feature type="transmembrane region" description="Helical" evidence="8">
    <location>
        <begin position="330"/>
        <end position="347"/>
    </location>
</feature>
<keyword evidence="10" id="KW-1185">Reference proteome</keyword>
<feature type="transmembrane region" description="Helical" evidence="8">
    <location>
        <begin position="216"/>
        <end position="241"/>
    </location>
</feature>
<dbReference type="Proteomes" id="UP001144396">
    <property type="component" value="Unassembled WGS sequence"/>
</dbReference>
<dbReference type="AlphaFoldDB" id="A0A9W6FN10"/>
<feature type="transmembrane region" description="Helical" evidence="8">
    <location>
        <begin position="298"/>
        <end position="318"/>
    </location>
</feature>
<protein>
    <submittedName>
        <fullName evidence="9">ABC transporter permease</fullName>
    </submittedName>
</protein>
<comment type="caution">
    <text evidence="9">The sequence shown here is derived from an EMBL/GenBank/DDBJ whole genome shotgun (WGS) entry which is preliminary data.</text>
</comment>
<evidence type="ECO:0000256" key="5">
    <source>
        <dbReference type="ARBA" id="ARBA00022692"/>
    </source>
</evidence>
<sequence length="354" mass="35266">MASDRLTAPAPTGSGTGALLRAERARRARRRAWVLAGAVLVIVVTAVLGLLLGAADLDPATVLLALFGAGEPGDVFVVHRLRLPRILAAVVAGVAFALAGAIFQSVLRNPLASPDILGIASGASLGAVWAILGLGITGAAVAPFAFTGALAVAVAIWLLAWRQGLHGIRFVLVGVGMAYLCGSMLAWLLARADVRDAQSALVWTVGSLADVRGESLATLAIGVGALTALVVLAGRSVGVLALGDDHARALGVAADRARVVLLLLAVGLVAVATSVAGPIAFVALVAPAIARSLLRDGSAALVASAACGAALTLAADVIGQHALPGGSAPVGIVTGIVGAPYLLWLLATGRRSRA</sequence>
<proteinExistence type="inferred from homology"/>
<organism evidence="9 10">
    <name type="scientific">Agromyces rhizosphaerae</name>
    <dbReference type="NCBI Taxonomy" id="88374"/>
    <lineage>
        <taxon>Bacteria</taxon>
        <taxon>Bacillati</taxon>
        <taxon>Actinomycetota</taxon>
        <taxon>Actinomycetes</taxon>
        <taxon>Micrococcales</taxon>
        <taxon>Microbacteriaceae</taxon>
        <taxon>Agromyces</taxon>
    </lineage>
</organism>
<name>A0A9W6FN10_9MICO</name>
<dbReference type="Pfam" id="PF01032">
    <property type="entry name" value="FecCD"/>
    <property type="match status" value="1"/>
</dbReference>
<feature type="transmembrane region" description="Helical" evidence="8">
    <location>
        <begin position="32"/>
        <end position="54"/>
    </location>
</feature>
<dbReference type="GO" id="GO:0033214">
    <property type="term" value="P:siderophore-iron import into cell"/>
    <property type="evidence" value="ECO:0007669"/>
    <property type="project" value="TreeGrafter"/>
</dbReference>
<comment type="subcellular location">
    <subcellularLocation>
        <location evidence="1">Cell membrane</location>
        <topology evidence="1">Multi-pass membrane protein</topology>
    </subcellularLocation>
</comment>
<dbReference type="RefSeq" id="WP_281882010.1">
    <property type="nucleotide sequence ID" value="NZ_BSDP01000001.1"/>
</dbReference>
<dbReference type="GO" id="GO:0022857">
    <property type="term" value="F:transmembrane transporter activity"/>
    <property type="evidence" value="ECO:0007669"/>
    <property type="project" value="InterPro"/>
</dbReference>